<gene>
    <name evidence="2" type="ORF">N7492_008156</name>
</gene>
<dbReference type="OrthoDB" id="1896086at2759"/>
<dbReference type="AlphaFoldDB" id="A0A9W9LGN6"/>
<dbReference type="Proteomes" id="UP001146351">
    <property type="component" value="Unassembled WGS sequence"/>
</dbReference>
<sequence>MNKPQYCKCGPKSGDGIKIPPVIPFPPPPPGFVPPPAGLPHPKNKDSCPEDFTETKCDSCKPKSGWCTEGPQAGCPCRDKCPAEDSKDAPTCSSESCQGEDGKCTTGHYADCKCKDICPDNEKEFIGCKDDECKSDDDKTCKEGKYKGCKCLVVGNILINQNPKREAAYKHMEELTDVYNNLDKYVPEADAKCSSKDYSDAIAVDKSKLYELGDKFCSSLDQKKKSSKDLKYMDFTFHFEYKP</sequence>
<name>A0A9W9LGN6_9EURO</name>
<keyword evidence="3" id="KW-1185">Reference proteome</keyword>
<protein>
    <submittedName>
        <fullName evidence="2">Uncharacterized protein</fullName>
    </submittedName>
</protein>
<evidence type="ECO:0000313" key="2">
    <source>
        <dbReference type="EMBL" id="KAJ5155353.1"/>
    </source>
</evidence>
<accession>A0A9W9LGN6</accession>
<feature type="compositionally biased region" description="Pro residues" evidence="1">
    <location>
        <begin position="21"/>
        <end position="39"/>
    </location>
</feature>
<dbReference type="EMBL" id="JAPQKO010000006">
    <property type="protein sequence ID" value="KAJ5155353.1"/>
    <property type="molecule type" value="Genomic_DNA"/>
</dbReference>
<evidence type="ECO:0000256" key="1">
    <source>
        <dbReference type="SAM" id="MobiDB-lite"/>
    </source>
</evidence>
<organism evidence="2 3">
    <name type="scientific">Penicillium capsulatum</name>
    <dbReference type="NCBI Taxonomy" id="69766"/>
    <lineage>
        <taxon>Eukaryota</taxon>
        <taxon>Fungi</taxon>
        <taxon>Dikarya</taxon>
        <taxon>Ascomycota</taxon>
        <taxon>Pezizomycotina</taxon>
        <taxon>Eurotiomycetes</taxon>
        <taxon>Eurotiomycetidae</taxon>
        <taxon>Eurotiales</taxon>
        <taxon>Aspergillaceae</taxon>
        <taxon>Penicillium</taxon>
    </lineage>
</organism>
<comment type="caution">
    <text evidence="2">The sequence shown here is derived from an EMBL/GenBank/DDBJ whole genome shotgun (WGS) entry which is preliminary data.</text>
</comment>
<evidence type="ECO:0000313" key="3">
    <source>
        <dbReference type="Proteomes" id="UP001146351"/>
    </source>
</evidence>
<reference evidence="2" key="2">
    <citation type="journal article" date="2023" name="IMA Fungus">
        <title>Comparative genomic study of the Penicillium genus elucidates a diverse pangenome and 15 lateral gene transfer events.</title>
        <authorList>
            <person name="Petersen C."/>
            <person name="Sorensen T."/>
            <person name="Nielsen M.R."/>
            <person name="Sondergaard T.E."/>
            <person name="Sorensen J.L."/>
            <person name="Fitzpatrick D.A."/>
            <person name="Frisvad J.C."/>
            <person name="Nielsen K.L."/>
        </authorList>
    </citation>
    <scope>NUCLEOTIDE SEQUENCE</scope>
    <source>
        <strain evidence="2">IBT 21917</strain>
    </source>
</reference>
<proteinExistence type="predicted"/>
<reference evidence="2" key="1">
    <citation type="submission" date="2022-11" db="EMBL/GenBank/DDBJ databases">
        <authorList>
            <person name="Petersen C."/>
        </authorList>
    </citation>
    <scope>NUCLEOTIDE SEQUENCE</scope>
    <source>
        <strain evidence="2">IBT 21917</strain>
    </source>
</reference>
<feature type="region of interest" description="Disordered" evidence="1">
    <location>
        <begin position="18"/>
        <end position="47"/>
    </location>
</feature>